<keyword evidence="5 10" id="KW-0175">Coiled coil</keyword>
<feature type="compositionally biased region" description="Basic and acidic residues" evidence="11">
    <location>
        <begin position="20"/>
        <end position="32"/>
    </location>
</feature>
<comment type="subcellular location">
    <subcellularLocation>
        <location evidence="1">Cytoplasm</location>
        <location evidence="1">Cytoskeleton</location>
        <location evidence="1">Cilium basal body</location>
    </subcellularLocation>
</comment>
<feature type="coiled-coil region" evidence="10">
    <location>
        <begin position="53"/>
        <end position="212"/>
    </location>
</feature>
<evidence type="ECO:0000256" key="9">
    <source>
        <dbReference type="ARBA" id="ARBA00031573"/>
    </source>
</evidence>
<keyword evidence="8" id="KW-0966">Cell projection</keyword>
<keyword evidence="6" id="KW-0969">Cilium</keyword>
<evidence type="ECO:0000256" key="11">
    <source>
        <dbReference type="SAM" id="MobiDB-lite"/>
    </source>
</evidence>
<evidence type="ECO:0000313" key="13">
    <source>
        <dbReference type="EMBL" id="OCT68141.1"/>
    </source>
</evidence>
<evidence type="ECO:0000256" key="2">
    <source>
        <dbReference type="ARBA" id="ARBA00007508"/>
    </source>
</evidence>
<evidence type="ECO:0000256" key="3">
    <source>
        <dbReference type="ARBA" id="ARBA00015392"/>
    </source>
</evidence>
<dbReference type="Proteomes" id="UP000694892">
    <property type="component" value="Chromosome 8L"/>
</dbReference>
<evidence type="ECO:0000313" key="14">
    <source>
        <dbReference type="Proteomes" id="UP000694892"/>
    </source>
</evidence>
<keyword evidence="7" id="KW-0206">Cytoskeleton</keyword>
<dbReference type="OMA" id="MEADKWT"/>
<reference evidence="14" key="1">
    <citation type="journal article" date="2016" name="Nature">
        <title>Genome evolution in the allotetraploid frog Xenopus laevis.</title>
        <authorList>
            <person name="Session A.M."/>
            <person name="Uno Y."/>
            <person name="Kwon T."/>
            <person name="Chapman J.A."/>
            <person name="Toyoda A."/>
            <person name="Takahashi S."/>
            <person name="Fukui A."/>
            <person name="Hikosaka A."/>
            <person name="Suzuki A."/>
            <person name="Kondo M."/>
            <person name="van Heeringen S.J."/>
            <person name="Quigley I."/>
            <person name="Heinz S."/>
            <person name="Ogino H."/>
            <person name="Ochi H."/>
            <person name="Hellsten U."/>
            <person name="Lyons J.B."/>
            <person name="Simakov O."/>
            <person name="Putnam N."/>
            <person name="Stites J."/>
            <person name="Kuroki Y."/>
            <person name="Tanaka T."/>
            <person name="Michiue T."/>
            <person name="Watanabe M."/>
            <person name="Bogdanovic O."/>
            <person name="Lister R."/>
            <person name="Georgiou G."/>
            <person name="Paranjpe S.S."/>
            <person name="van Kruijsbergen I."/>
            <person name="Shu S."/>
            <person name="Carlson J."/>
            <person name="Kinoshita T."/>
            <person name="Ohta Y."/>
            <person name="Mawaribuchi S."/>
            <person name="Jenkins J."/>
            <person name="Grimwood J."/>
            <person name="Schmutz J."/>
            <person name="Mitros T."/>
            <person name="Mozaffari S.V."/>
            <person name="Suzuki Y."/>
            <person name="Haramoto Y."/>
            <person name="Yamamoto T.S."/>
            <person name="Takagi C."/>
            <person name="Heald R."/>
            <person name="Miller K."/>
            <person name="Haudenschild C."/>
            <person name="Kitzman J."/>
            <person name="Nakayama T."/>
            <person name="Izutsu Y."/>
            <person name="Robert J."/>
            <person name="Fortriede J."/>
            <person name="Burns K."/>
            <person name="Lotay V."/>
            <person name="Karimi K."/>
            <person name="Yasuoka Y."/>
            <person name="Dichmann D.S."/>
            <person name="Flajnik M.F."/>
            <person name="Houston D.W."/>
            <person name="Shendure J."/>
            <person name="DuPasquier L."/>
            <person name="Vize P.D."/>
            <person name="Zorn A.M."/>
            <person name="Ito M."/>
            <person name="Marcotte E.M."/>
            <person name="Wallingford J.B."/>
            <person name="Ito Y."/>
            <person name="Asashima M."/>
            <person name="Ueno N."/>
            <person name="Matsuda Y."/>
            <person name="Veenstra G.J."/>
            <person name="Fujiyama A."/>
            <person name="Harland R.M."/>
            <person name="Taira M."/>
            <person name="Rokhsar D.S."/>
        </authorList>
    </citation>
    <scope>NUCLEOTIDE SEQUENCE [LARGE SCALE GENOMIC DNA]</scope>
    <source>
        <strain evidence="14">J</strain>
    </source>
</reference>
<evidence type="ECO:0000256" key="5">
    <source>
        <dbReference type="ARBA" id="ARBA00023054"/>
    </source>
</evidence>
<evidence type="ECO:0000256" key="7">
    <source>
        <dbReference type="ARBA" id="ARBA00023212"/>
    </source>
</evidence>
<evidence type="ECO:0000256" key="4">
    <source>
        <dbReference type="ARBA" id="ARBA00022490"/>
    </source>
</evidence>
<evidence type="ECO:0000256" key="1">
    <source>
        <dbReference type="ARBA" id="ARBA00004120"/>
    </source>
</evidence>
<organism evidence="13 14">
    <name type="scientific">Xenopus laevis</name>
    <name type="common">African clawed frog</name>
    <dbReference type="NCBI Taxonomy" id="8355"/>
    <lineage>
        <taxon>Eukaryota</taxon>
        <taxon>Metazoa</taxon>
        <taxon>Chordata</taxon>
        <taxon>Craniata</taxon>
        <taxon>Vertebrata</taxon>
        <taxon>Euteleostomi</taxon>
        <taxon>Amphibia</taxon>
        <taxon>Batrachia</taxon>
        <taxon>Anura</taxon>
        <taxon>Pipoidea</taxon>
        <taxon>Pipidae</taxon>
        <taxon>Xenopodinae</taxon>
        <taxon>Xenopus</taxon>
        <taxon>Xenopus</taxon>
    </lineage>
</organism>
<dbReference type="Pfam" id="PF14988">
    <property type="entry name" value="DUF4515"/>
    <property type="match status" value="1"/>
</dbReference>
<gene>
    <name evidence="13" type="ORF">XELAEV_18039437mg</name>
</gene>
<evidence type="ECO:0000256" key="6">
    <source>
        <dbReference type="ARBA" id="ARBA00023069"/>
    </source>
</evidence>
<feature type="domain" description="DUF4515" evidence="12">
    <location>
        <begin position="84"/>
        <end position="273"/>
    </location>
</feature>
<dbReference type="PANTHER" id="PTHR14845:SF5">
    <property type="entry name" value="BASAL BODY-ORIENTATION FACTOR 1"/>
    <property type="match status" value="1"/>
</dbReference>
<protein>
    <recommendedName>
        <fullName evidence="3">Basal body-orientation factor 1</fullName>
    </recommendedName>
    <alternativeName>
        <fullName evidence="9">Coiled-coil domain-containing protein 176</fullName>
    </alternativeName>
</protein>
<feature type="region of interest" description="Disordered" evidence="11">
    <location>
        <begin position="465"/>
        <end position="509"/>
    </location>
</feature>
<feature type="compositionally biased region" description="Basic residues" evidence="11">
    <location>
        <begin position="1"/>
        <end position="19"/>
    </location>
</feature>
<feature type="coiled-coil region" evidence="10">
    <location>
        <begin position="274"/>
        <end position="361"/>
    </location>
</feature>
<comment type="similarity">
    <text evidence="2">Belongs to the BBOF1 family.</text>
</comment>
<dbReference type="EMBL" id="CM004480">
    <property type="protein sequence ID" value="OCT68141.1"/>
    <property type="molecule type" value="Genomic_DNA"/>
</dbReference>
<keyword evidence="4" id="KW-0963">Cytoplasm</keyword>
<feature type="region of interest" description="Disordered" evidence="11">
    <location>
        <begin position="1"/>
        <end position="32"/>
    </location>
</feature>
<dbReference type="PANTHER" id="PTHR14845">
    <property type="entry name" value="COILED-COIL DOMAIN-CONTAINING 166"/>
    <property type="match status" value="1"/>
</dbReference>
<evidence type="ECO:0000256" key="10">
    <source>
        <dbReference type="SAM" id="Coils"/>
    </source>
</evidence>
<dbReference type="InterPro" id="IPR032777">
    <property type="entry name" value="DUF4515"/>
</dbReference>
<feature type="compositionally biased region" description="Basic and acidic residues" evidence="11">
    <location>
        <begin position="482"/>
        <end position="499"/>
    </location>
</feature>
<proteinExistence type="inferred from homology"/>
<evidence type="ECO:0000256" key="8">
    <source>
        <dbReference type="ARBA" id="ARBA00023273"/>
    </source>
</evidence>
<sequence length="531" mass="62187">MPKLKVKAGKGKKGKRKKAGKNEHRLDKESEVERAKANAALWEARLKVTEFSRVEYRDTARSLAQNNEDLTKQQYQLEKDMVEVIGFLKKQDLEKDELIEKLQQNLIAQKKSAQDEREKLVELYSKQISHLEENYSQKTNEMQIIQSEFKLMREFRRQKVELEKELDEVKESLWRANQDHKETLARMERRFFEEKQRLEKEAEKKIMMLAEKAHSEAIIQLDEARKSVFKENVRLKEAFSYHLKEMKDIKKSKKMQEDAKLHLLQEKETNDLLVQEKVSQVSQKKVQIQELQQNVKALECALERMTMEMEKDAQGKEHQVLLQEQAGNVELQKLQKVLHMKEREMNRIKKLSRNILEERTEVESFFLEALWQVKQEIATSRNYYRQVAQSAYTSKMIQASLGKDQYPKIRTFHNKEHSTNDVSHDLSEAEKWTHIQAGKVDIGDLTWEQKEKVLRLLFAKMNGFQSRKSPGLKPSPPADVSSIKEKESNTSNLEEKPEESSSTFITQSIPELPAPSLVLPHIQTGRCQVTG</sequence>
<dbReference type="AlphaFoldDB" id="A0A974C7S2"/>
<evidence type="ECO:0000259" key="12">
    <source>
        <dbReference type="Pfam" id="PF14988"/>
    </source>
</evidence>
<name>A0A974C7S2_XENLA</name>
<feature type="compositionally biased region" description="Polar residues" evidence="11">
    <location>
        <begin position="500"/>
        <end position="509"/>
    </location>
</feature>
<accession>A0A974C7S2</accession>